<dbReference type="GO" id="GO:0005524">
    <property type="term" value="F:ATP binding"/>
    <property type="evidence" value="ECO:0007669"/>
    <property type="project" value="TreeGrafter"/>
</dbReference>
<evidence type="ECO:0000313" key="1">
    <source>
        <dbReference type="EMBL" id="SUZ55225.1"/>
    </source>
</evidence>
<dbReference type="InterPro" id="IPR004347">
    <property type="entry name" value="Pup_ligase/deamidase"/>
</dbReference>
<dbReference type="GO" id="GO:0010498">
    <property type="term" value="P:proteasomal protein catabolic process"/>
    <property type="evidence" value="ECO:0007669"/>
    <property type="project" value="InterPro"/>
</dbReference>
<dbReference type="GO" id="GO:0019941">
    <property type="term" value="P:modification-dependent protein catabolic process"/>
    <property type="evidence" value="ECO:0007669"/>
    <property type="project" value="InterPro"/>
</dbReference>
<gene>
    <name evidence="1" type="ORF">METZ01_LOCUS8079</name>
</gene>
<accession>A0A381NKY1</accession>
<dbReference type="PANTHER" id="PTHR42307">
    <property type="entry name" value="PUP DEAMIDASE/DEPUPYLASE"/>
    <property type="match status" value="1"/>
</dbReference>
<proteinExistence type="predicted"/>
<organism evidence="1">
    <name type="scientific">marine metagenome</name>
    <dbReference type="NCBI Taxonomy" id="408172"/>
    <lineage>
        <taxon>unclassified sequences</taxon>
        <taxon>metagenomes</taxon>
        <taxon>ecological metagenomes</taxon>
    </lineage>
</organism>
<protein>
    <recommendedName>
        <fullName evidence="2">Pup--protein ligase</fullName>
    </recommendedName>
</protein>
<evidence type="ECO:0008006" key="2">
    <source>
        <dbReference type="Google" id="ProtNLM"/>
    </source>
</evidence>
<dbReference type="PANTHER" id="PTHR42307:SF2">
    <property type="entry name" value="PUP DEAMIDASE_DEPUPYLASE"/>
    <property type="match status" value="1"/>
</dbReference>
<dbReference type="AlphaFoldDB" id="A0A381NKY1"/>
<sequence>MKKRIFGIETEYGLLVKDNNGGDFRLDPIEIANKIKNHIFSKNLGILDLHYRANDEPPGNGGFLLNGGRLYLDMGHLEYASPECSNLVDLITFDRAGDTLIQEAVEELGWDNNISIIKNNVDLETNATFGCHENYLVGRNFPFDERDNLKLLSSFLTTRLIYCGAGRIGSCNPHPFRDWDGVSPQEILDEKIDFQISQRADHIPNESYRWVQYNRAIVNTRDEPLSDPSKYRRIHLLVGDSTMSEFATAMKMGTTTLMLEIMQLGVAKREWILEDSVQAMRSISRDQEFKWNVTLASGTSSTALELQHDILETCKKHLAGTNQETDWILENWESVLTDLSKGPEAVLGRVDWASKYWMLNEFKNEENLDWHDPWLKSLDLEYHNLNKKSGLFWGLEASGDGFRKTTDPAVDHAKRNPPRGTRAHGRGELIKKLIGQHSHMGYLIDWIGFRLSKTDDPFLMLDPFISYKEDIIEHLKQFETSYSTQKDIENRDEPFYES</sequence>
<dbReference type="Pfam" id="PF03136">
    <property type="entry name" value="Pup_ligase"/>
    <property type="match status" value="1"/>
</dbReference>
<reference evidence="1" key="1">
    <citation type="submission" date="2018-05" db="EMBL/GenBank/DDBJ databases">
        <authorList>
            <person name="Lanie J.A."/>
            <person name="Ng W.-L."/>
            <person name="Kazmierczak K.M."/>
            <person name="Andrzejewski T.M."/>
            <person name="Davidsen T.M."/>
            <person name="Wayne K.J."/>
            <person name="Tettelin H."/>
            <person name="Glass J.I."/>
            <person name="Rusch D."/>
            <person name="Podicherti R."/>
            <person name="Tsui H.-C.T."/>
            <person name="Winkler M.E."/>
        </authorList>
    </citation>
    <scope>NUCLEOTIDE SEQUENCE</scope>
</reference>
<dbReference type="GO" id="GO:0070490">
    <property type="term" value="P:protein pupylation"/>
    <property type="evidence" value="ECO:0007669"/>
    <property type="project" value="TreeGrafter"/>
</dbReference>
<name>A0A381NKY1_9ZZZZ</name>
<dbReference type="EMBL" id="UINC01000434">
    <property type="protein sequence ID" value="SUZ55225.1"/>
    <property type="molecule type" value="Genomic_DNA"/>
</dbReference>